<protein>
    <submittedName>
        <fullName evidence="1">Uncharacterized protein</fullName>
    </submittedName>
</protein>
<sequence length="257" mass="29442">MLRVLRPIKSNYLTQEFGQNRACARVIDGIAVFPYQIIGSDTYKRCPDGYTKLYPLLGLKGHNSTDWKTWHGEPLYFPVKADTAWYSKDASDLSGGLGVDVYSVSRLFFHELPPEAGPEAIQDWEQNNKTIRVKFRFWHLMEAWADQEVYFSEYIGKCDNSGISSGSHLHGPAMKFVGRNDRTFDTNNGYYGCVDFMKIGLFENTFVLDEIKKERVLLESKLVVAQITLIERMYQLISLLQIQILKAKKSVGSLFIK</sequence>
<gene>
    <name evidence="1" type="ORF">LCGC14_2262540</name>
</gene>
<name>A0A0F9DLL7_9ZZZZ</name>
<comment type="caution">
    <text evidence="1">The sequence shown here is derived from an EMBL/GenBank/DDBJ whole genome shotgun (WGS) entry which is preliminary data.</text>
</comment>
<reference evidence="1" key="1">
    <citation type="journal article" date="2015" name="Nature">
        <title>Complex archaea that bridge the gap between prokaryotes and eukaryotes.</title>
        <authorList>
            <person name="Spang A."/>
            <person name="Saw J.H."/>
            <person name="Jorgensen S.L."/>
            <person name="Zaremba-Niedzwiedzka K."/>
            <person name="Martijn J."/>
            <person name="Lind A.E."/>
            <person name="van Eijk R."/>
            <person name="Schleper C."/>
            <person name="Guy L."/>
            <person name="Ettema T.J."/>
        </authorList>
    </citation>
    <scope>NUCLEOTIDE SEQUENCE</scope>
</reference>
<evidence type="ECO:0000313" key="1">
    <source>
        <dbReference type="EMBL" id="KKL54726.1"/>
    </source>
</evidence>
<dbReference type="AlphaFoldDB" id="A0A0F9DLL7"/>
<proteinExistence type="predicted"/>
<dbReference type="EMBL" id="LAZR01031099">
    <property type="protein sequence ID" value="KKL54726.1"/>
    <property type="molecule type" value="Genomic_DNA"/>
</dbReference>
<organism evidence="1">
    <name type="scientific">marine sediment metagenome</name>
    <dbReference type="NCBI Taxonomy" id="412755"/>
    <lineage>
        <taxon>unclassified sequences</taxon>
        <taxon>metagenomes</taxon>
        <taxon>ecological metagenomes</taxon>
    </lineage>
</organism>
<accession>A0A0F9DLL7</accession>